<gene>
    <name evidence="1" type="ORF">MPL3365_170235</name>
</gene>
<evidence type="ECO:0000313" key="2">
    <source>
        <dbReference type="Proteomes" id="UP000046122"/>
    </source>
</evidence>
<protein>
    <submittedName>
        <fullName evidence="1">Uncharacterized protein</fullName>
    </submittedName>
</protein>
<organism evidence="1 2">
    <name type="scientific">Mesorhizobium plurifarium</name>
    <dbReference type="NCBI Taxonomy" id="69974"/>
    <lineage>
        <taxon>Bacteria</taxon>
        <taxon>Pseudomonadati</taxon>
        <taxon>Pseudomonadota</taxon>
        <taxon>Alphaproteobacteria</taxon>
        <taxon>Hyphomicrobiales</taxon>
        <taxon>Phyllobacteriaceae</taxon>
        <taxon>Mesorhizobium</taxon>
    </lineage>
</organism>
<accession>A0A090G690</accession>
<proteinExistence type="predicted"/>
<sequence length="53" mass="5801">MGFKGVGPPQVFPDAGVEDKQCTFLIQSSLSDFGTFADYRELSLTRSKSLISK</sequence>
<dbReference type="AlphaFoldDB" id="A0A090G690"/>
<dbReference type="Proteomes" id="UP000046122">
    <property type="component" value="Unassembled WGS sequence"/>
</dbReference>
<reference evidence="1 2" key="1">
    <citation type="submission" date="2014-08" db="EMBL/GenBank/DDBJ databases">
        <authorList>
            <person name="Moulin Lionel"/>
        </authorList>
    </citation>
    <scope>NUCLEOTIDE SEQUENCE [LARGE SCALE GENOMIC DNA]</scope>
</reference>
<dbReference type="EMBL" id="CCNE01000009">
    <property type="protein sequence ID" value="CDX53058.1"/>
    <property type="molecule type" value="Genomic_DNA"/>
</dbReference>
<evidence type="ECO:0000313" key="1">
    <source>
        <dbReference type="EMBL" id="CDX53058.1"/>
    </source>
</evidence>
<name>A0A090G690_MESPL</name>